<evidence type="ECO:0000313" key="3">
    <source>
        <dbReference type="Proteomes" id="UP001206890"/>
    </source>
</evidence>
<organism evidence="2 3">
    <name type="scientific">Dietzia cinnamea</name>
    <dbReference type="NCBI Taxonomy" id="321318"/>
    <lineage>
        <taxon>Bacteria</taxon>
        <taxon>Bacillati</taxon>
        <taxon>Actinomycetota</taxon>
        <taxon>Actinomycetes</taxon>
        <taxon>Mycobacteriales</taxon>
        <taxon>Dietziaceae</taxon>
        <taxon>Dietzia</taxon>
    </lineage>
</organism>
<reference evidence="2" key="1">
    <citation type="submission" date="2022-04" db="EMBL/GenBank/DDBJ databases">
        <title>Human microbiome associated bacterial genomes.</title>
        <authorList>
            <person name="Sandstrom S."/>
            <person name="Salamzade R."/>
            <person name="Kalan L.R."/>
        </authorList>
    </citation>
    <scope>NUCLEOTIDE SEQUENCE</scope>
    <source>
        <strain evidence="2">P3-SID1762</strain>
    </source>
</reference>
<dbReference type="RefSeq" id="WP_061915804.1">
    <property type="nucleotide sequence ID" value="NZ_JAFFGT010000038.1"/>
</dbReference>
<name>A0AAW5Q2J2_9ACTN</name>
<evidence type="ECO:0000313" key="2">
    <source>
        <dbReference type="EMBL" id="MCT2116435.1"/>
    </source>
</evidence>
<sequence>MPHRSRPDHDDPAWRSAVELRDPASWREIGQRYSTHLGTSHLAPGLLCSLQHYTGRALGLMVAAWCADGTLLDPAHERWWAHLDAAGATVEVSIPGTPVVGCGPDPTALVDVLRHHVTPLVEACVAAGTVTRRAALGGVAASCAGAFGVGFRTVPTSRRAAVENGARVVAKSLSERPLVTLVRLDNPPALVHDRHTCCLIRLGSDKTECASCPRLSEGERRVRQRLRHTPARARAGSSTR</sequence>
<dbReference type="AlphaFoldDB" id="A0AAW5Q2J2"/>
<evidence type="ECO:0008006" key="4">
    <source>
        <dbReference type="Google" id="ProtNLM"/>
    </source>
</evidence>
<proteinExistence type="predicted"/>
<protein>
    <recommendedName>
        <fullName evidence="4">Ferric siderophore reductase C-terminal domain-containing protein</fullName>
    </recommendedName>
</protein>
<feature type="region of interest" description="Disordered" evidence="1">
    <location>
        <begin position="221"/>
        <end position="240"/>
    </location>
</feature>
<dbReference type="Proteomes" id="UP001206890">
    <property type="component" value="Unassembled WGS sequence"/>
</dbReference>
<feature type="compositionally biased region" description="Basic residues" evidence="1">
    <location>
        <begin position="222"/>
        <end position="231"/>
    </location>
</feature>
<gene>
    <name evidence="2" type="ORF">M3D93_01470</name>
</gene>
<dbReference type="EMBL" id="JALXTC010000003">
    <property type="protein sequence ID" value="MCT2116435.1"/>
    <property type="molecule type" value="Genomic_DNA"/>
</dbReference>
<evidence type="ECO:0000256" key="1">
    <source>
        <dbReference type="SAM" id="MobiDB-lite"/>
    </source>
</evidence>
<accession>A0AAW5Q2J2</accession>
<comment type="caution">
    <text evidence="2">The sequence shown here is derived from an EMBL/GenBank/DDBJ whole genome shotgun (WGS) entry which is preliminary data.</text>
</comment>